<reference evidence="1 3" key="1">
    <citation type="submission" date="2024-07" db="EMBL/GenBank/DDBJ databases">
        <authorList>
            <person name="Kang M."/>
        </authorList>
    </citation>
    <scope>NUCLEOTIDE SEQUENCE [LARGE SCALE GENOMIC DNA]</scope>
    <source>
        <strain evidence="1 3">DFM31</strain>
    </source>
</reference>
<protein>
    <submittedName>
        <fullName evidence="1">Phage terminase small subunit P27 family</fullName>
    </submittedName>
</protein>
<dbReference type="InterPro" id="IPR006448">
    <property type="entry name" value="Phage_term_ssu_P27"/>
</dbReference>
<evidence type="ECO:0000313" key="3">
    <source>
        <dbReference type="Proteomes" id="UP001553161"/>
    </source>
</evidence>
<dbReference type="EMBL" id="JBFBVU010000007">
    <property type="protein sequence ID" value="MEV8466647.1"/>
    <property type="molecule type" value="Genomic_DNA"/>
</dbReference>
<dbReference type="NCBIfam" id="TIGR01558">
    <property type="entry name" value="sm_term_P27"/>
    <property type="match status" value="1"/>
</dbReference>
<dbReference type="Proteomes" id="UP001553161">
    <property type="component" value="Unassembled WGS sequence"/>
</dbReference>
<dbReference type="EMBL" id="JBFBVU010000007">
    <property type="protein sequence ID" value="MEV8466620.1"/>
    <property type="molecule type" value="Genomic_DNA"/>
</dbReference>
<gene>
    <name evidence="1" type="ORF">AB0T83_07485</name>
    <name evidence="2" type="ORF">AB0T83_07635</name>
</gene>
<accession>A0ABV3L6B2</accession>
<proteinExistence type="predicted"/>
<evidence type="ECO:0000313" key="2">
    <source>
        <dbReference type="EMBL" id="MEV8466647.1"/>
    </source>
</evidence>
<dbReference type="Pfam" id="PF05119">
    <property type="entry name" value="Terminase_4"/>
    <property type="match status" value="1"/>
</dbReference>
<evidence type="ECO:0000313" key="1">
    <source>
        <dbReference type="EMBL" id="MEV8466620.1"/>
    </source>
</evidence>
<sequence length="177" mass="19411">MRGRKPIPRAATLAATPLEALPRCPAHLSAAARREWRRLATPLHAAGLLTLADRAALAAYCQAYGRWVEAEQKLATTPMLLKAPSGYVQQSPWLAVSNKQMELMGRYMTELGLTPAARSRVPRMEPGTAAEAVTDIRLVAVYRDADGILREEPMYDARTPEVPKMGQTLTCDLDADL</sequence>
<organism evidence="1 3">
    <name type="scientific">Meridianimarinicoccus marinus</name>
    <dbReference type="NCBI Taxonomy" id="3231483"/>
    <lineage>
        <taxon>Bacteria</taxon>
        <taxon>Pseudomonadati</taxon>
        <taxon>Pseudomonadota</taxon>
        <taxon>Alphaproteobacteria</taxon>
        <taxon>Rhodobacterales</taxon>
        <taxon>Paracoccaceae</taxon>
        <taxon>Meridianimarinicoccus</taxon>
    </lineage>
</organism>
<name>A0ABV3L6B2_9RHOB</name>
<keyword evidence="3" id="KW-1185">Reference proteome</keyword>
<comment type="caution">
    <text evidence="1">The sequence shown here is derived from an EMBL/GenBank/DDBJ whole genome shotgun (WGS) entry which is preliminary data.</text>
</comment>
<dbReference type="RefSeq" id="WP_366192416.1">
    <property type="nucleotide sequence ID" value="NZ_JBFBVU010000007.1"/>
</dbReference>